<dbReference type="OrthoDB" id="10592357at2759"/>
<dbReference type="Proteomes" id="UP000467700">
    <property type="component" value="Unassembled WGS sequence"/>
</dbReference>
<reference evidence="2 3" key="1">
    <citation type="submission" date="2020-01" db="EMBL/GenBank/DDBJ databases">
        <authorList>
            <person name="Gupta K D."/>
        </authorList>
    </citation>
    <scope>NUCLEOTIDE SEQUENCE [LARGE SCALE GENOMIC DNA]</scope>
</reference>
<dbReference type="EMBL" id="CACVBS010000085">
    <property type="protein sequence ID" value="CAA7270119.1"/>
    <property type="molecule type" value="Genomic_DNA"/>
</dbReference>
<protein>
    <recommendedName>
        <fullName evidence="1">ISWI HAND domain-containing protein</fullName>
    </recommendedName>
</protein>
<gene>
    <name evidence="2" type="ORF">AAE3_LOCUS12348</name>
</gene>
<evidence type="ECO:0000313" key="2">
    <source>
        <dbReference type="EMBL" id="CAA7270119.1"/>
    </source>
</evidence>
<proteinExistence type="predicted"/>
<dbReference type="GO" id="GO:0006338">
    <property type="term" value="P:chromatin remodeling"/>
    <property type="evidence" value="ECO:0007669"/>
    <property type="project" value="InterPro"/>
</dbReference>
<feature type="domain" description="ISWI HAND" evidence="1">
    <location>
        <begin position="52"/>
        <end position="102"/>
    </location>
</feature>
<accession>A0A8S0VUF2</accession>
<evidence type="ECO:0000313" key="3">
    <source>
        <dbReference type="Proteomes" id="UP000467700"/>
    </source>
</evidence>
<comment type="caution">
    <text evidence="2">The sequence shown here is derived from an EMBL/GenBank/DDBJ whole genome shotgun (WGS) entry which is preliminary data.</text>
</comment>
<organism evidence="2 3">
    <name type="scientific">Cyclocybe aegerita</name>
    <name type="common">Black poplar mushroom</name>
    <name type="synonym">Agrocybe aegerita</name>
    <dbReference type="NCBI Taxonomy" id="1973307"/>
    <lineage>
        <taxon>Eukaryota</taxon>
        <taxon>Fungi</taxon>
        <taxon>Dikarya</taxon>
        <taxon>Basidiomycota</taxon>
        <taxon>Agaricomycotina</taxon>
        <taxon>Agaricomycetes</taxon>
        <taxon>Agaricomycetidae</taxon>
        <taxon>Agaricales</taxon>
        <taxon>Agaricineae</taxon>
        <taxon>Bolbitiaceae</taxon>
        <taxon>Cyclocybe</taxon>
    </lineage>
</organism>
<keyword evidence="3" id="KW-1185">Reference proteome</keyword>
<evidence type="ECO:0000259" key="1">
    <source>
        <dbReference type="Pfam" id="PF09110"/>
    </source>
</evidence>
<dbReference type="Pfam" id="PF09110">
    <property type="entry name" value="HAND"/>
    <property type="match status" value="1"/>
</dbReference>
<dbReference type="GO" id="GO:0031491">
    <property type="term" value="F:nucleosome binding"/>
    <property type="evidence" value="ECO:0007669"/>
    <property type="project" value="InterPro"/>
</dbReference>
<name>A0A8S0VUF2_CYCAE</name>
<sequence>MRTSTPLCEERTIELNSKYKGLNLEDLVEHVGAAVGGRGLQGWTLNFSSCRSVDNYFMDTLRACPSKVDKITKAPKQIAVQVFQFFPAEPTVLQERELAAHK</sequence>
<dbReference type="InterPro" id="IPR036306">
    <property type="entry name" value="ISWI_HAND-dom_sf"/>
</dbReference>
<dbReference type="AlphaFoldDB" id="A0A8S0VUF2"/>
<dbReference type="SUPFAM" id="SSF101224">
    <property type="entry name" value="HAND domain of the nucleosome remodeling ATPase ISWI"/>
    <property type="match status" value="1"/>
</dbReference>
<dbReference type="InterPro" id="IPR015194">
    <property type="entry name" value="ISWI_HAND-dom"/>
</dbReference>
<dbReference type="GO" id="GO:0003677">
    <property type="term" value="F:DNA binding"/>
    <property type="evidence" value="ECO:0007669"/>
    <property type="project" value="InterPro"/>
</dbReference>
<dbReference type="Gene3D" id="1.10.1040.30">
    <property type="entry name" value="ISWI, HAND domain"/>
    <property type="match status" value="1"/>
</dbReference>